<dbReference type="Gene3D" id="1.10.287.100">
    <property type="match status" value="1"/>
</dbReference>
<feature type="compositionally biased region" description="Acidic residues" evidence="6">
    <location>
        <begin position="398"/>
        <end position="421"/>
    </location>
</feature>
<dbReference type="GeneTree" id="ENSGT00940000163055"/>
<keyword evidence="3" id="KW-0805">Transcription regulation</keyword>
<dbReference type="Proteomes" id="UP000694569">
    <property type="component" value="Unplaced"/>
</dbReference>
<dbReference type="FunFam" id="2.30.18.10:FF:000002">
    <property type="entry name" value="Transcription initiation factor IIA subunit 1"/>
    <property type="match status" value="1"/>
</dbReference>
<evidence type="ECO:0000256" key="1">
    <source>
        <dbReference type="ARBA" id="ARBA00004123"/>
    </source>
</evidence>
<reference evidence="7" key="2">
    <citation type="submission" date="2025-09" db="UniProtKB">
        <authorList>
            <consortium name="Ensembl"/>
        </authorList>
    </citation>
    <scope>IDENTIFICATION</scope>
</reference>
<dbReference type="PANTHER" id="PTHR12694">
    <property type="entry name" value="TRANSCRIPTION INITIATION FACTOR IIA SUBUNIT 1"/>
    <property type="match status" value="1"/>
</dbReference>
<dbReference type="CDD" id="cd07976">
    <property type="entry name" value="TFIIA_alpha_beta_like"/>
    <property type="match status" value="2"/>
</dbReference>
<feature type="region of interest" description="Disordered" evidence="6">
    <location>
        <begin position="383"/>
        <end position="421"/>
    </location>
</feature>
<organism evidence="7 8">
    <name type="scientific">Leptobrachium leishanense</name>
    <name type="common">Leishan spiny toad</name>
    <dbReference type="NCBI Taxonomy" id="445787"/>
    <lineage>
        <taxon>Eukaryota</taxon>
        <taxon>Metazoa</taxon>
        <taxon>Chordata</taxon>
        <taxon>Craniata</taxon>
        <taxon>Vertebrata</taxon>
        <taxon>Euteleostomi</taxon>
        <taxon>Amphibia</taxon>
        <taxon>Batrachia</taxon>
        <taxon>Anura</taxon>
        <taxon>Pelobatoidea</taxon>
        <taxon>Megophryidae</taxon>
        <taxon>Leptobrachium</taxon>
    </lineage>
</organism>
<dbReference type="PANTHER" id="PTHR12694:SF9">
    <property type="entry name" value="TFIIA-ALPHA AND BETA-LIKE FACTOR"/>
    <property type="match status" value="1"/>
</dbReference>
<keyword evidence="8" id="KW-1185">Reference proteome</keyword>
<dbReference type="GO" id="GO:0006367">
    <property type="term" value="P:transcription initiation at RNA polymerase II promoter"/>
    <property type="evidence" value="ECO:0007669"/>
    <property type="project" value="InterPro"/>
</dbReference>
<comment type="similarity">
    <text evidence="2">Belongs to the TFIIA subunit 1 family.</text>
</comment>
<evidence type="ECO:0000313" key="8">
    <source>
        <dbReference type="Proteomes" id="UP000694569"/>
    </source>
</evidence>
<protein>
    <submittedName>
        <fullName evidence="7">Ral transcription factor IIA subunit 1 like</fullName>
    </submittedName>
</protein>
<keyword evidence="5" id="KW-0539">Nucleus</keyword>
<name>A0A8C5MHW1_9ANUR</name>
<dbReference type="Ensembl" id="ENSLLET00000013961.1">
    <property type="protein sequence ID" value="ENSLLEP00000013442.1"/>
    <property type="gene ID" value="ENSLLEG00000008495.1"/>
</dbReference>
<dbReference type="SUPFAM" id="SSF47396">
    <property type="entry name" value="Transcription factor IIA (TFIIA), alpha-helical domain"/>
    <property type="match status" value="1"/>
</dbReference>
<evidence type="ECO:0000313" key="7">
    <source>
        <dbReference type="Ensembl" id="ENSLLEP00000013442.1"/>
    </source>
</evidence>
<feature type="compositionally biased region" description="Low complexity" evidence="6">
    <location>
        <begin position="184"/>
        <end position="193"/>
    </location>
</feature>
<dbReference type="InterPro" id="IPR009088">
    <property type="entry name" value="TFIIA_b-brl"/>
</dbReference>
<evidence type="ECO:0000256" key="4">
    <source>
        <dbReference type="ARBA" id="ARBA00023163"/>
    </source>
</evidence>
<sequence>MAHSANANPVPKLYKSIIEDVIDGVSELFAEEGVDEQVLKELKQLWETKVIQSKATEGFFRDCSAAPQFVLQLPQNLHQTRHTTTGVRNLQNFGTNEMNSSVTNGAFTLPHGLTYPIHLPAGMTVQTASGQLYKVTVPVMVTQAPGATRILQQPVQHYFQHINHSTGPPPNSQYGNAQAAHNWQQQVPQVQRPPQTGTLYETETRAEKSFDSGDQASFPQPLANVQQHLPSNMFQQPSSGLAENNFGVVPPPLYSTGQAELPMGNNPGSVLGSLNLPQTIQAQPENECSEVLNSQALDNDAQLDAILEGDLNPNDLLDSNDLNLSEQVSLLEKQVVPVDYDIIQVDGAGDTSSEDDLGNVQDIQDIDENDFLGIIDTEDLKALEEGDTGSFDSTSSINDEDPEIDVIEEDPLNSGDDVSEQEVPDLFDTDNVIVCQYDKIHRSKNKWKFYLKDGVMSFGGKDYIFSKAIGEAEW</sequence>
<dbReference type="SMART" id="SM01371">
    <property type="entry name" value="TFIIA"/>
    <property type="match status" value="1"/>
</dbReference>
<proteinExistence type="inferred from homology"/>
<evidence type="ECO:0000256" key="6">
    <source>
        <dbReference type="SAM" id="MobiDB-lite"/>
    </source>
</evidence>
<reference evidence="7" key="1">
    <citation type="submission" date="2025-08" db="UniProtKB">
        <authorList>
            <consortium name="Ensembl"/>
        </authorList>
    </citation>
    <scope>IDENTIFICATION</scope>
</reference>
<keyword evidence="4" id="KW-0804">Transcription</keyword>
<gene>
    <name evidence="7" type="primary">GTF2A1L</name>
</gene>
<dbReference type="SUPFAM" id="SSF50784">
    <property type="entry name" value="Transcription factor IIA (TFIIA), beta-barrel domain"/>
    <property type="match status" value="1"/>
</dbReference>
<feature type="region of interest" description="Disordered" evidence="6">
    <location>
        <begin position="163"/>
        <end position="193"/>
    </location>
</feature>
<dbReference type="OrthoDB" id="6275927at2759"/>
<comment type="subcellular location">
    <subcellularLocation>
        <location evidence="1">Nucleus</location>
    </subcellularLocation>
</comment>
<dbReference type="FunFam" id="1.10.287.100:FF:000001">
    <property type="entry name" value="Transcription initiation factor IIA subunit"/>
    <property type="match status" value="1"/>
</dbReference>
<dbReference type="Pfam" id="PF03153">
    <property type="entry name" value="TFIIA"/>
    <property type="match status" value="1"/>
</dbReference>
<dbReference type="Gene3D" id="2.30.18.10">
    <property type="entry name" value="Transcription factor IIA (TFIIA), beta-barrel domain"/>
    <property type="match status" value="1"/>
</dbReference>
<accession>A0A8C5MHW1</accession>
<dbReference type="InterPro" id="IPR004855">
    <property type="entry name" value="TFIIA_asu/bsu"/>
</dbReference>
<feature type="compositionally biased region" description="Polar residues" evidence="6">
    <location>
        <begin position="163"/>
        <end position="183"/>
    </location>
</feature>
<evidence type="ECO:0000256" key="2">
    <source>
        <dbReference type="ARBA" id="ARBA00010059"/>
    </source>
</evidence>
<dbReference type="GO" id="GO:0005672">
    <property type="term" value="C:transcription factor TFIIA complex"/>
    <property type="evidence" value="ECO:0007669"/>
    <property type="project" value="InterPro"/>
</dbReference>
<dbReference type="AlphaFoldDB" id="A0A8C5MHW1"/>
<evidence type="ECO:0000256" key="3">
    <source>
        <dbReference type="ARBA" id="ARBA00023015"/>
    </source>
</evidence>
<evidence type="ECO:0000256" key="5">
    <source>
        <dbReference type="ARBA" id="ARBA00023242"/>
    </source>
</evidence>